<dbReference type="AlphaFoldDB" id="A0A2D2D744"/>
<sequence>MVQDQNWVTLKLHDDAQHPYEYLLKDDASYELCAHFDTASEGGGFNYGGVGSGKHPAGRYCFSFSTGR</sequence>
<reference evidence="2" key="1">
    <citation type="submission" date="2017-10" db="EMBL/GenBank/DDBJ databases">
        <title>Completed PacBio SMRT sequence of Methylosinus trichosporium OB3b reveals presence of a third large plasmid.</title>
        <authorList>
            <person name="Charles T.C."/>
            <person name="Lynch M.D.J."/>
            <person name="Heil J.R."/>
            <person name="Cheng J."/>
        </authorList>
    </citation>
    <scope>NUCLEOTIDE SEQUENCE [LARGE SCALE GENOMIC DNA]</scope>
    <source>
        <strain evidence="2">OB3b</strain>
        <plasmid evidence="2">pob3b2</plasmid>
    </source>
</reference>
<organism evidence="1 2">
    <name type="scientific">Methylosinus trichosporium (strain ATCC 35070 / NCIMB 11131 / UNIQEM 75 / OB3b)</name>
    <dbReference type="NCBI Taxonomy" id="595536"/>
    <lineage>
        <taxon>Bacteria</taxon>
        <taxon>Pseudomonadati</taxon>
        <taxon>Pseudomonadota</taxon>
        <taxon>Alphaproteobacteria</taxon>
        <taxon>Hyphomicrobiales</taxon>
        <taxon>Methylocystaceae</taxon>
        <taxon>Methylosinus</taxon>
    </lineage>
</organism>
<gene>
    <name evidence="1" type="ORF">CQW49_22540</name>
</gene>
<dbReference type="KEGG" id="mtw:CQW49_22540"/>
<accession>A0A2D2D744</accession>
<protein>
    <submittedName>
        <fullName evidence="1">Uncharacterized protein</fullName>
    </submittedName>
</protein>
<proteinExistence type="predicted"/>
<evidence type="ECO:0000313" key="1">
    <source>
        <dbReference type="EMBL" id="ATQ70765.1"/>
    </source>
</evidence>
<evidence type="ECO:0000313" key="2">
    <source>
        <dbReference type="Proteomes" id="UP000230709"/>
    </source>
</evidence>
<name>A0A2D2D744_METT3</name>
<dbReference type="EMBL" id="CP023739">
    <property type="protein sequence ID" value="ATQ70765.1"/>
    <property type="molecule type" value="Genomic_DNA"/>
</dbReference>
<geneLocation type="plasmid" evidence="2">
    <name>pob3b2</name>
</geneLocation>
<keyword evidence="1" id="KW-0614">Plasmid</keyword>
<dbReference type="Proteomes" id="UP000230709">
    <property type="component" value="Plasmid pOB3b2"/>
</dbReference>
<keyword evidence="2" id="KW-1185">Reference proteome</keyword>